<reference evidence="2 4" key="1">
    <citation type="submission" date="2016-02" db="EMBL/GenBank/DDBJ databases">
        <authorList>
            <person name="Holder M.E."/>
            <person name="Ajami N.J."/>
            <person name="Petrosino J.F."/>
        </authorList>
    </citation>
    <scope>NUCLEOTIDE SEQUENCE [LARGE SCALE GENOMIC DNA]</scope>
    <source>
        <strain evidence="2 4">CCUG 32990</strain>
    </source>
</reference>
<evidence type="ECO:0000313" key="3">
    <source>
        <dbReference type="EMBL" id="SNV15164.1"/>
    </source>
</evidence>
<dbReference type="CDD" id="cd02947">
    <property type="entry name" value="TRX_family"/>
    <property type="match status" value="1"/>
</dbReference>
<protein>
    <submittedName>
        <fullName evidence="3">Thioredoxin</fullName>
    </submittedName>
</protein>
<dbReference type="GO" id="GO:0015035">
    <property type="term" value="F:protein-disulfide reductase activity"/>
    <property type="evidence" value="ECO:0007669"/>
    <property type="project" value="TreeGrafter"/>
</dbReference>
<feature type="domain" description="Thioredoxin" evidence="1">
    <location>
        <begin position="3"/>
        <end position="94"/>
    </location>
</feature>
<dbReference type="InterPro" id="IPR036249">
    <property type="entry name" value="Thioredoxin-like_sf"/>
</dbReference>
<accession>A0AAX2H2W6</accession>
<dbReference type="Proteomes" id="UP000215539">
    <property type="component" value="Chromosome 1"/>
</dbReference>
<dbReference type="Gene3D" id="3.40.30.10">
    <property type="entry name" value="Glutaredoxin"/>
    <property type="match status" value="1"/>
</dbReference>
<dbReference type="PANTHER" id="PTHR45663">
    <property type="entry name" value="GEO12009P1"/>
    <property type="match status" value="1"/>
</dbReference>
<gene>
    <name evidence="3" type="primary">trxA_2</name>
    <name evidence="2" type="ORF">AXF12_10730</name>
    <name evidence="3" type="ORF">SAMEA44541418_02009</name>
</gene>
<proteinExistence type="predicted"/>
<dbReference type="SUPFAM" id="SSF52833">
    <property type="entry name" value="Thioredoxin-like"/>
    <property type="match status" value="1"/>
</dbReference>
<dbReference type="KEGG" id="chg:AXF12_10730"/>
<dbReference type="EMBL" id="CP014227">
    <property type="protein sequence ID" value="AMD85948.1"/>
    <property type="molecule type" value="Genomic_DNA"/>
</dbReference>
<dbReference type="GO" id="GO:0005737">
    <property type="term" value="C:cytoplasm"/>
    <property type="evidence" value="ECO:0007669"/>
    <property type="project" value="TreeGrafter"/>
</dbReference>
<dbReference type="Proteomes" id="UP000065822">
    <property type="component" value="Chromosome"/>
</dbReference>
<organism evidence="3 5">
    <name type="scientific">Capnocytophaga haemolytica</name>
    <dbReference type="NCBI Taxonomy" id="45243"/>
    <lineage>
        <taxon>Bacteria</taxon>
        <taxon>Pseudomonadati</taxon>
        <taxon>Bacteroidota</taxon>
        <taxon>Flavobacteriia</taxon>
        <taxon>Flavobacteriales</taxon>
        <taxon>Flavobacteriaceae</taxon>
        <taxon>Capnocytophaga</taxon>
    </lineage>
</organism>
<dbReference type="EMBL" id="LT906449">
    <property type="protein sequence ID" value="SNV15164.1"/>
    <property type="molecule type" value="Genomic_DNA"/>
</dbReference>
<name>A0AAX2H2W6_9FLAO</name>
<dbReference type="RefSeq" id="WP_066431033.1">
    <property type="nucleotide sequence ID" value="NZ_CP014227.1"/>
</dbReference>
<evidence type="ECO:0000313" key="5">
    <source>
        <dbReference type="Proteomes" id="UP000215539"/>
    </source>
</evidence>
<dbReference type="Pfam" id="PF00085">
    <property type="entry name" value="Thioredoxin"/>
    <property type="match status" value="1"/>
</dbReference>
<dbReference type="InterPro" id="IPR013766">
    <property type="entry name" value="Thioredoxin_domain"/>
</dbReference>
<dbReference type="PANTHER" id="PTHR45663:SF11">
    <property type="entry name" value="GEO12009P1"/>
    <property type="match status" value="1"/>
</dbReference>
<sequence length="98" mass="11473">MEKFGDVINVKTPVLICFYAEWNEASTYMNAVLREIVTILRDRVKVVKIDVDKNKELTKALKVNNLPTTIIFNKQSLIWRSEGFQDSEVLMMELNKFF</sequence>
<reference evidence="3 5" key="2">
    <citation type="submission" date="2017-06" db="EMBL/GenBank/DDBJ databases">
        <authorList>
            <consortium name="Pathogen Informatics"/>
        </authorList>
    </citation>
    <scope>NUCLEOTIDE SEQUENCE [LARGE SCALE GENOMIC DNA]</scope>
    <source>
        <strain evidence="3 5">NCTC12947</strain>
    </source>
</reference>
<evidence type="ECO:0000313" key="2">
    <source>
        <dbReference type="EMBL" id="AMD85948.1"/>
    </source>
</evidence>
<dbReference type="AlphaFoldDB" id="A0AAX2H2W6"/>
<evidence type="ECO:0000259" key="1">
    <source>
        <dbReference type="Pfam" id="PF00085"/>
    </source>
</evidence>
<evidence type="ECO:0000313" key="4">
    <source>
        <dbReference type="Proteomes" id="UP000065822"/>
    </source>
</evidence>
<keyword evidence="4" id="KW-1185">Reference proteome</keyword>